<dbReference type="OrthoDB" id="6862397at2"/>
<comment type="caution">
    <text evidence="2">The sequence shown here is derived from an EMBL/GenBank/DDBJ whole genome shotgun (WGS) entry which is preliminary data.</text>
</comment>
<dbReference type="EMBL" id="RZIJ01000001">
    <property type="protein sequence ID" value="RUQ75835.1"/>
    <property type="molecule type" value="Genomic_DNA"/>
</dbReference>
<dbReference type="Proteomes" id="UP000280346">
    <property type="component" value="Unassembled WGS sequence"/>
</dbReference>
<organism evidence="2 3">
    <name type="scientific">Azospirillum doebereinerae</name>
    <dbReference type="NCBI Taxonomy" id="92933"/>
    <lineage>
        <taxon>Bacteria</taxon>
        <taxon>Pseudomonadati</taxon>
        <taxon>Pseudomonadota</taxon>
        <taxon>Alphaproteobacteria</taxon>
        <taxon>Rhodospirillales</taxon>
        <taxon>Azospirillaceae</taxon>
        <taxon>Azospirillum</taxon>
    </lineage>
</organism>
<gene>
    <name evidence="2" type="ORF">EJ913_01605</name>
</gene>
<feature type="compositionally biased region" description="Basic and acidic residues" evidence="1">
    <location>
        <begin position="180"/>
        <end position="195"/>
    </location>
</feature>
<feature type="region of interest" description="Disordered" evidence="1">
    <location>
        <begin position="180"/>
        <end position="204"/>
    </location>
</feature>
<sequence>MPLSAPADREHIHTRRVTCQGFRRADGLWDIEGHLTDVKSYGFHTEERGRLSPGDPIHQMWMRMTVDDQLVVRAIEAVTDDSPYLACGSITPAFQTLVGLRIAAGWTQAVKQRLGGPKGCTHLVELLGPMATTAFQTVFPILAREKAAKAKQEGRPAHDGKERPVLLNMCHILSSDGDVARKNWPEHYTGTDREPAPQGNEAAE</sequence>
<evidence type="ECO:0000313" key="3">
    <source>
        <dbReference type="Proteomes" id="UP000280346"/>
    </source>
</evidence>
<accession>A0A433JF99</accession>
<protein>
    <submittedName>
        <fullName evidence="2">DUF2889 domain-containing protein</fullName>
    </submittedName>
</protein>
<name>A0A433JF99_9PROT</name>
<dbReference type="AlphaFoldDB" id="A0A433JF99"/>
<proteinExistence type="predicted"/>
<evidence type="ECO:0000313" key="2">
    <source>
        <dbReference type="EMBL" id="RUQ75835.1"/>
    </source>
</evidence>
<dbReference type="InterPro" id="IPR021312">
    <property type="entry name" value="DUF2889"/>
</dbReference>
<keyword evidence="3" id="KW-1185">Reference proteome</keyword>
<dbReference type="RefSeq" id="WP_126994180.1">
    <property type="nucleotide sequence ID" value="NZ_CP173190.1"/>
</dbReference>
<evidence type="ECO:0000256" key="1">
    <source>
        <dbReference type="SAM" id="MobiDB-lite"/>
    </source>
</evidence>
<dbReference type="Pfam" id="PF11136">
    <property type="entry name" value="DUF2889"/>
    <property type="match status" value="1"/>
</dbReference>
<reference evidence="2 3" key="1">
    <citation type="submission" date="2018-12" db="EMBL/GenBank/DDBJ databases">
        <authorList>
            <person name="Yang Y."/>
        </authorList>
    </citation>
    <scope>NUCLEOTIDE SEQUENCE [LARGE SCALE GENOMIC DNA]</scope>
    <source>
        <strain evidence="2 3">GSF71</strain>
    </source>
</reference>